<dbReference type="eggNOG" id="COG5640">
    <property type="taxonomic scope" value="Bacteria"/>
</dbReference>
<evidence type="ECO:0000313" key="4">
    <source>
        <dbReference type="Proteomes" id="UP000011682"/>
    </source>
</evidence>
<keyword evidence="3" id="KW-0645">Protease</keyword>
<keyword evidence="4" id="KW-1185">Reference proteome</keyword>
<reference evidence="3" key="1">
    <citation type="submission" date="2013-05" db="EMBL/GenBank/DDBJ databases">
        <title>Genome assembly of Cystobacter fuscus DSM 2262.</title>
        <authorList>
            <person name="Sharma G."/>
            <person name="Khatri I."/>
            <person name="Kaur C."/>
            <person name="Mayilraj S."/>
            <person name="Subramanian S."/>
        </authorList>
    </citation>
    <scope>NUCLEOTIDE SEQUENCE [LARGE SCALE GENOMIC DNA]</scope>
    <source>
        <strain evidence="3">DSM 2262</strain>
    </source>
</reference>
<dbReference type="Proteomes" id="UP000011682">
    <property type="component" value="Unassembled WGS sequence"/>
</dbReference>
<feature type="domain" description="Peptidase C-terminal archaeal/bacterial" evidence="2">
    <location>
        <begin position="99"/>
        <end position="165"/>
    </location>
</feature>
<sequence>MFRGAPDEVSSWSQENPLKRFARKAFTASWLTLALVGCGPETSAPEEPTDGAGPLAEKGSPLPEQVQALASSCTGPSTLVSGTPVTNISASAGEWSCNYTLSVPSGATKLKFTTTSGSGDGDLYVKFGSEPTLGVYDCIANGSTNYETCDIPTAQAGTYHVKVYGSKAFSGLSLTGSFLASGPAGCTSTTTLSNGVPVNNIGVSGGSWSCIYSFYVPSGSTRVTFVSSGGSGDGDLYVRYGSSPNDTTYDCKSTGYGTDEVCTIDMPRTGVYYARLYGYGTFSGASLTGLYSLTGYPGCTTTSALVNNTPVSNVGAPASTFSCDYTLEVPSGATSLTFSGYGGSGASSHLYVKRGSAPTLSSYDCASTSGTSTCTFTSPQAGTWHVRVYNASSSGTLSGVTLRGTYVTSGGGGNGVLVNNQAVLNLSGATGSFRYWTITVPDGKSYLEVTAEGGSGDADLYVRKDLRPDESNYDCRSLAGGTYERCYEGSPLPGTYYVMLKGYSDYSGVQLKAVYGP</sequence>
<dbReference type="AlphaFoldDB" id="S9NYB8"/>
<gene>
    <name evidence="3" type="ORF">D187_006954</name>
</gene>
<feature type="domain" description="Peptidase C-terminal archaeal/bacterial" evidence="2">
    <location>
        <begin position="325"/>
        <end position="389"/>
    </location>
</feature>
<dbReference type="Pfam" id="PF04151">
    <property type="entry name" value="PPC"/>
    <property type="match status" value="4"/>
</dbReference>
<dbReference type="GO" id="GO:0006508">
    <property type="term" value="P:proteolysis"/>
    <property type="evidence" value="ECO:0007669"/>
    <property type="project" value="UniProtKB-KW"/>
</dbReference>
<feature type="domain" description="Peptidase C-terminal archaeal/bacterial" evidence="2">
    <location>
        <begin position="434"/>
        <end position="501"/>
    </location>
</feature>
<evidence type="ECO:0000256" key="1">
    <source>
        <dbReference type="SAM" id="MobiDB-lite"/>
    </source>
</evidence>
<accession>S9NYB8</accession>
<dbReference type="GO" id="GO:0008233">
    <property type="term" value="F:peptidase activity"/>
    <property type="evidence" value="ECO:0007669"/>
    <property type="project" value="UniProtKB-KW"/>
</dbReference>
<dbReference type="InterPro" id="IPR007280">
    <property type="entry name" value="Peptidase_C_arc/bac"/>
</dbReference>
<protein>
    <submittedName>
        <fullName evidence="3">Vibriolysin, extracellular zinc protease</fullName>
    </submittedName>
</protein>
<comment type="caution">
    <text evidence="3">The sequence shown here is derived from an EMBL/GenBank/DDBJ whole genome shotgun (WGS) entry which is preliminary data.</text>
</comment>
<name>S9NYB8_CYSF2</name>
<feature type="domain" description="Peptidase C-terminal archaeal/bacterial" evidence="2">
    <location>
        <begin position="211"/>
        <end position="278"/>
    </location>
</feature>
<organism evidence="3 4">
    <name type="scientific">Cystobacter fuscus (strain ATCC 25194 / DSM 2262 / NBRC 100088 / M29)</name>
    <dbReference type="NCBI Taxonomy" id="1242864"/>
    <lineage>
        <taxon>Bacteria</taxon>
        <taxon>Pseudomonadati</taxon>
        <taxon>Myxococcota</taxon>
        <taxon>Myxococcia</taxon>
        <taxon>Myxococcales</taxon>
        <taxon>Cystobacterineae</taxon>
        <taxon>Archangiaceae</taxon>
        <taxon>Cystobacter</taxon>
    </lineage>
</organism>
<dbReference type="EMBL" id="ANAH02000064">
    <property type="protein sequence ID" value="EPX57200.1"/>
    <property type="molecule type" value="Genomic_DNA"/>
</dbReference>
<keyword evidence="3" id="KW-0378">Hydrolase</keyword>
<dbReference type="Gene3D" id="2.60.120.380">
    <property type="match status" value="4"/>
</dbReference>
<evidence type="ECO:0000313" key="3">
    <source>
        <dbReference type="EMBL" id="EPX57200.1"/>
    </source>
</evidence>
<feature type="region of interest" description="Disordered" evidence="1">
    <location>
        <begin position="41"/>
        <end position="60"/>
    </location>
</feature>
<proteinExistence type="predicted"/>
<dbReference type="eggNOG" id="COG1404">
    <property type="taxonomic scope" value="Bacteria"/>
</dbReference>
<evidence type="ECO:0000259" key="2">
    <source>
        <dbReference type="Pfam" id="PF04151"/>
    </source>
</evidence>